<dbReference type="InterPro" id="IPR036388">
    <property type="entry name" value="WH-like_DNA-bd_sf"/>
</dbReference>
<evidence type="ECO:0000259" key="5">
    <source>
        <dbReference type="Pfam" id="PF04542"/>
    </source>
</evidence>
<dbReference type="RefSeq" id="WP_069836068.1">
    <property type="nucleotide sequence ID" value="NZ_MDGQ01000005.1"/>
</dbReference>
<keyword evidence="8" id="KW-1185">Reference proteome</keyword>
<keyword evidence="2" id="KW-0805">Transcription regulation</keyword>
<evidence type="ECO:0000256" key="4">
    <source>
        <dbReference type="ARBA" id="ARBA00023163"/>
    </source>
</evidence>
<dbReference type="SUPFAM" id="SSF88946">
    <property type="entry name" value="Sigma2 domain of RNA polymerase sigma factors"/>
    <property type="match status" value="1"/>
</dbReference>
<dbReference type="EMBL" id="MDGQ01000005">
    <property type="protein sequence ID" value="OEK04563.1"/>
    <property type="molecule type" value="Genomic_DNA"/>
</dbReference>
<dbReference type="CDD" id="cd06171">
    <property type="entry name" value="Sigma70_r4"/>
    <property type="match status" value="1"/>
</dbReference>
<feature type="domain" description="RNA polymerase sigma-70 region 2" evidence="5">
    <location>
        <begin position="15"/>
        <end position="78"/>
    </location>
</feature>
<dbReference type="Pfam" id="PF04542">
    <property type="entry name" value="Sigma70_r2"/>
    <property type="match status" value="1"/>
</dbReference>
<accession>A0A1E5SZL4</accession>
<evidence type="ECO:0008006" key="9">
    <source>
        <dbReference type="Google" id="ProtNLM"/>
    </source>
</evidence>
<evidence type="ECO:0000313" key="8">
    <source>
        <dbReference type="Proteomes" id="UP000095552"/>
    </source>
</evidence>
<evidence type="ECO:0000256" key="1">
    <source>
        <dbReference type="ARBA" id="ARBA00010641"/>
    </source>
</evidence>
<name>A0A1E5SZL4_9BACT</name>
<dbReference type="GO" id="GO:0016987">
    <property type="term" value="F:sigma factor activity"/>
    <property type="evidence" value="ECO:0007669"/>
    <property type="project" value="UniProtKB-KW"/>
</dbReference>
<keyword evidence="4" id="KW-0804">Transcription</keyword>
<dbReference type="InterPro" id="IPR013325">
    <property type="entry name" value="RNA_pol_sigma_r2"/>
</dbReference>
<reference evidence="7 8" key="1">
    <citation type="submission" date="2016-08" db="EMBL/GenBank/DDBJ databases">
        <title>Draft genome of Fabibacter sp. strain SK-8.</title>
        <authorList>
            <person name="Wong S.-K."/>
            <person name="Hamasaki K."/>
            <person name="Yoshizawa S."/>
        </authorList>
    </citation>
    <scope>NUCLEOTIDE SEQUENCE [LARGE SCALE GENOMIC DNA]</scope>
    <source>
        <strain evidence="7 8">SK-8</strain>
    </source>
</reference>
<sequence>MSTQDTCQESVYNELFRTIAPLLRNFLCFKYKNVEGAEDMVQEAFMVLWNNCKKVMPDMAKAYVFRVAQNQMLKIVDKEKVKQKHIPFITKTTDQEDPQYKMEFSEFDLRIQQAIDRLSEGQREVFLLNRVEKKTYNEIAELLDVSVKAVEKRMHKALVKIREIHKNI</sequence>
<evidence type="ECO:0000256" key="2">
    <source>
        <dbReference type="ARBA" id="ARBA00023015"/>
    </source>
</evidence>
<dbReference type="AlphaFoldDB" id="A0A1E5SZL4"/>
<dbReference type="Pfam" id="PF08281">
    <property type="entry name" value="Sigma70_r4_2"/>
    <property type="match status" value="1"/>
</dbReference>
<dbReference type="NCBIfam" id="TIGR02937">
    <property type="entry name" value="sigma70-ECF"/>
    <property type="match status" value="1"/>
</dbReference>
<organism evidence="7 8">
    <name type="scientific">Roseivirga misakiensis</name>
    <dbReference type="NCBI Taxonomy" id="1563681"/>
    <lineage>
        <taxon>Bacteria</taxon>
        <taxon>Pseudomonadati</taxon>
        <taxon>Bacteroidota</taxon>
        <taxon>Cytophagia</taxon>
        <taxon>Cytophagales</taxon>
        <taxon>Roseivirgaceae</taxon>
        <taxon>Roseivirga</taxon>
    </lineage>
</organism>
<evidence type="ECO:0000256" key="3">
    <source>
        <dbReference type="ARBA" id="ARBA00023082"/>
    </source>
</evidence>
<dbReference type="STRING" id="1563681.BFP71_13945"/>
<evidence type="ECO:0000313" key="7">
    <source>
        <dbReference type="EMBL" id="OEK04563.1"/>
    </source>
</evidence>
<dbReference type="InterPro" id="IPR013249">
    <property type="entry name" value="RNA_pol_sigma70_r4_t2"/>
</dbReference>
<dbReference type="SUPFAM" id="SSF88659">
    <property type="entry name" value="Sigma3 and sigma4 domains of RNA polymerase sigma factors"/>
    <property type="match status" value="1"/>
</dbReference>
<dbReference type="Gene3D" id="1.10.1740.10">
    <property type="match status" value="1"/>
</dbReference>
<dbReference type="PANTHER" id="PTHR43133">
    <property type="entry name" value="RNA POLYMERASE ECF-TYPE SIGMA FACTO"/>
    <property type="match status" value="1"/>
</dbReference>
<dbReference type="Proteomes" id="UP000095552">
    <property type="component" value="Unassembled WGS sequence"/>
</dbReference>
<dbReference type="GO" id="GO:0003677">
    <property type="term" value="F:DNA binding"/>
    <property type="evidence" value="ECO:0007669"/>
    <property type="project" value="InterPro"/>
</dbReference>
<dbReference type="Gene3D" id="1.10.10.10">
    <property type="entry name" value="Winged helix-like DNA-binding domain superfamily/Winged helix DNA-binding domain"/>
    <property type="match status" value="1"/>
</dbReference>
<dbReference type="InterPro" id="IPR039425">
    <property type="entry name" value="RNA_pol_sigma-70-like"/>
</dbReference>
<dbReference type="InterPro" id="IPR013324">
    <property type="entry name" value="RNA_pol_sigma_r3/r4-like"/>
</dbReference>
<feature type="domain" description="RNA polymerase sigma factor 70 region 4 type 2" evidence="6">
    <location>
        <begin position="109"/>
        <end position="161"/>
    </location>
</feature>
<evidence type="ECO:0000259" key="6">
    <source>
        <dbReference type="Pfam" id="PF08281"/>
    </source>
</evidence>
<dbReference type="InterPro" id="IPR014284">
    <property type="entry name" value="RNA_pol_sigma-70_dom"/>
</dbReference>
<protein>
    <recommendedName>
        <fullName evidence="9">RNA polymerase subunit sigma-70</fullName>
    </recommendedName>
</protein>
<comment type="caution">
    <text evidence="7">The sequence shown here is derived from an EMBL/GenBank/DDBJ whole genome shotgun (WGS) entry which is preliminary data.</text>
</comment>
<gene>
    <name evidence="7" type="ORF">BFP71_13945</name>
</gene>
<proteinExistence type="inferred from homology"/>
<dbReference type="GO" id="GO:0006352">
    <property type="term" value="P:DNA-templated transcription initiation"/>
    <property type="evidence" value="ECO:0007669"/>
    <property type="project" value="InterPro"/>
</dbReference>
<keyword evidence="3" id="KW-0731">Sigma factor</keyword>
<comment type="similarity">
    <text evidence="1">Belongs to the sigma-70 factor family. ECF subfamily.</text>
</comment>
<dbReference type="InterPro" id="IPR007627">
    <property type="entry name" value="RNA_pol_sigma70_r2"/>
</dbReference>
<dbReference type="PANTHER" id="PTHR43133:SF46">
    <property type="entry name" value="RNA POLYMERASE SIGMA-70 FACTOR ECF SUBFAMILY"/>
    <property type="match status" value="1"/>
</dbReference>
<dbReference type="OrthoDB" id="1524077at2"/>